<evidence type="ECO:0000313" key="5">
    <source>
        <dbReference type="Proteomes" id="UP000261284"/>
    </source>
</evidence>
<organism evidence="4 5">
    <name type="scientific">Deminuibacter soli</name>
    <dbReference type="NCBI Taxonomy" id="2291815"/>
    <lineage>
        <taxon>Bacteria</taxon>
        <taxon>Pseudomonadati</taxon>
        <taxon>Bacteroidota</taxon>
        <taxon>Chitinophagia</taxon>
        <taxon>Chitinophagales</taxon>
        <taxon>Chitinophagaceae</taxon>
        <taxon>Deminuibacter</taxon>
    </lineage>
</organism>
<evidence type="ECO:0000256" key="2">
    <source>
        <dbReference type="SAM" id="Phobius"/>
    </source>
</evidence>
<gene>
    <name evidence="4" type="ORF">DXN05_00415</name>
</gene>
<dbReference type="InterPro" id="IPR003362">
    <property type="entry name" value="Bact_transf"/>
</dbReference>
<evidence type="ECO:0000256" key="1">
    <source>
        <dbReference type="ARBA" id="ARBA00006464"/>
    </source>
</evidence>
<accession>A0A3E1NNT0</accession>
<dbReference type="Proteomes" id="UP000261284">
    <property type="component" value="Unassembled WGS sequence"/>
</dbReference>
<dbReference type="Pfam" id="PF02397">
    <property type="entry name" value="Bac_transf"/>
    <property type="match status" value="1"/>
</dbReference>
<dbReference type="RefSeq" id="WP_116845241.1">
    <property type="nucleotide sequence ID" value="NZ_QTJU01000001.1"/>
</dbReference>
<dbReference type="GO" id="GO:0016780">
    <property type="term" value="F:phosphotransferase activity, for other substituted phosphate groups"/>
    <property type="evidence" value="ECO:0007669"/>
    <property type="project" value="TreeGrafter"/>
</dbReference>
<feature type="transmembrane region" description="Helical" evidence="2">
    <location>
        <begin position="46"/>
        <end position="70"/>
    </location>
</feature>
<feature type="domain" description="Bacterial sugar transferase" evidence="3">
    <location>
        <begin position="41"/>
        <end position="236"/>
    </location>
</feature>
<sequence length="243" mass="28219">MLKNAIGTPPVLVLNIDSPVTGERDLRIVNNANMVNYSLRKRIFDVAFSLCLILFVFSWLFPIIMLAIIIESGFPVFFFQDRVGLNGRHFKCFKFRSMKRVATKSTGHNQYTPTTKNDSRITRVGSFLRKTNLDEFPQFFNVLKGDMSVVGPRPHAISFHSKYQEMVDGFDIERRHLVRPGITGLSQVNGYRGDVADHNENKIRTKTRIRFDVLYIEKWTPYLDLHIVFRTFWNMVERNNGGH</sequence>
<reference evidence="4 5" key="1">
    <citation type="submission" date="2018-08" db="EMBL/GenBank/DDBJ databases">
        <title>Chitinophagaceae sp. K23C18032701, a novel bacterium isolated from forest soil.</title>
        <authorList>
            <person name="Wang C."/>
        </authorList>
    </citation>
    <scope>NUCLEOTIDE SEQUENCE [LARGE SCALE GENOMIC DNA]</scope>
    <source>
        <strain evidence="4 5">K23C18032701</strain>
    </source>
</reference>
<dbReference type="PANTHER" id="PTHR30576:SF0">
    <property type="entry name" value="UNDECAPRENYL-PHOSPHATE N-ACETYLGALACTOSAMINYL 1-PHOSPHATE TRANSFERASE-RELATED"/>
    <property type="match status" value="1"/>
</dbReference>
<evidence type="ECO:0000313" key="4">
    <source>
        <dbReference type="EMBL" id="RFM29484.1"/>
    </source>
</evidence>
<name>A0A3E1NNT0_9BACT</name>
<evidence type="ECO:0000259" key="3">
    <source>
        <dbReference type="Pfam" id="PF02397"/>
    </source>
</evidence>
<comment type="caution">
    <text evidence="4">The sequence shown here is derived from an EMBL/GenBank/DDBJ whole genome shotgun (WGS) entry which is preliminary data.</text>
</comment>
<dbReference type="PANTHER" id="PTHR30576">
    <property type="entry name" value="COLANIC BIOSYNTHESIS UDP-GLUCOSE LIPID CARRIER TRANSFERASE"/>
    <property type="match status" value="1"/>
</dbReference>
<dbReference type="EMBL" id="QTJU01000001">
    <property type="protein sequence ID" value="RFM29484.1"/>
    <property type="molecule type" value="Genomic_DNA"/>
</dbReference>
<keyword evidence="2" id="KW-0812">Transmembrane</keyword>
<keyword evidence="2" id="KW-1133">Transmembrane helix</keyword>
<protein>
    <recommendedName>
        <fullName evidence="3">Bacterial sugar transferase domain-containing protein</fullName>
    </recommendedName>
</protein>
<keyword evidence="2" id="KW-0472">Membrane</keyword>
<comment type="similarity">
    <text evidence="1">Belongs to the bacterial sugar transferase family.</text>
</comment>
<dbReference type="AlphaFoldDB" id="A0A3E1NNT0"/>
<keyword evidence="5" id="KW-1185">Reference proteome</keyword>
<proteinExistence type="inferred from homology"/>
<dbReference type="OrthoDB" id="9808602at2"/>